<sequence>MIVEARGLGFTHRAGTAALSDVGFAVERGQTVGIVGESGSGKSTLVRLLCGLLPGYTGSATYAGREIGDWLREDAREFRSRNQLVFQSPSGSFDPRLRLATSLAEPLRSLARRKPEPGELETQLGEVGLSAELLSRYPHELSGGQLQRMALARALVVNPAVLYADEPTSALDVSVQAQVLNLLMDIQDRLGATLIVVSHDLAVVARLCEYVFVLRAGSVVEHGETTALLRSPASPYTRALITAAESVALDRGVSPVRGGAARRTIRGWRPHG</sequence>
<dbReference type="PANTHER" id="PTHR43776:SF7">
    <property type="entry name" value="D,D-DIPEPTIDE TRANSPORT ATP-BINDING PROTEIN DDPF-RELATED"/>
    <property type="match status" value="1"/>
</dbReference>
<dbReference type="InterPro" id="IPR027417">
    <property type="entry name" value="P-loop_NTPase"/>
</dbReference>
<dbReference type="Proteomes" id="UP000199494">
    <property type="component" value="Unassembled WGS sequence"/>
</dbReference>
<dbReference type="EMBL" id="FMZE01000005">
    <property type="protein sequence ID" value="SDC97773.1"/>
    <property type="molecule type" value="Genomic_DNA"/>
</dbReference>
<keyword evidence="3" id="KW-0547">Nucleotide-binding</keyword>
<evidence type="ECO:0000313" key="5">
    <source>
        <dbReference type="EMBL" id="SDC97773.1"/>
    </source>
</evidence>
<dbReference type="InterPro" id="IPR017871">
    <property type="entry name" value="ABC_transporter-like_CS"/>
</dbReference>
<keyword evidence="2" id="KW-0813">Transport</keyword>
<dbReference type="RefSeq" id="WP_091804056.1">
    <property type="nucleotide sequence ID" value="NZ_CP016353.1"/>
</dbReference>
<evidence type="ECO:0000313" key="6">
    <source>
        <dbReference type="Proteomes" id="UP000199494"/>
    </source>
</evidence>
<keyword evidence="6" id="KW-1185">Reference proteome</keyword>
<gene>
    <name evidence="5" type="ORF">SAMN05421630_10511</name>
</gene>
<comment type="similarity">
    <text evidence="1">Belongs to the ABC transporter superfamily.</text>
</comment>
<dbReference type="GO" id="GO:0055085">
    <property type="term" value="P:transmembrane transport"/>
    <property type="evidence" value="ECO:0007669"/>
    <property type="project" value="UniProtKB-ARBA"/>
</dbReference>
<dbReference type="PANTHER" id="PTHR43776">
    <property type="entry name" value="TRANSPORT ATP-BINDING PROTEIN"/>
    <property type="match status" value="1"/>
</dbReference>
<name>A0A222VQ80_9PSEU</name>
<reference evidence="5 6" key="1">
    <citation type="submission" date="2016-10" db="EMBL/GenBank/DDBJ databases">
        <authorList>
            <person name="de Groot N.N."/>
        </authorList>
    </citation>
    <scope>NUCLEOTIDE SEQUENCE [LARGE SCALE GENOMIC DNA]</scope>
    <source>
        <strain evidence="5 6">CGMCC 4.5506</strain>
    </source>
</reference>
<evidence type="ECO:0000256" key="2">
    <source>
        <dbReference type="ARBA" id="ARBA00022448"/>
    </source>
</evidence>
<dbReference type="InterPro" id="IPR050319">
    <property type="entry name" value="ABC_transp_ATP-bind"/>
</dbReference>
<dbReference type="PROSITE" id="PS50893">
    <property type="entry name" value="ABC_TRANSPORTER_2"/>
    <property type="match status" value="1"/>
</dbReference>
<dbReference type="CDD" id="cd03257">
    <property type="entry name" value="ABC_NikE_OppD_transporters"/>
    <property type="match status" value="1"/>
</dbReference>
<protein>
    <submittedName>
        <fullName evidence="5">Peptide/nickel transport system ATP-binding protein</fullName>
    </submittedName>
</protein>
<evidence type="ECO:0000256" key="4">
    <source>
        <dbReference type="ARBA" id="ARBA00022840"/>
    </source>
</evidence>
<organism evidence="5 6">
    <name type="scientific">Prauserella marina</name>
    <dbReference type="NCBI Taxonomy" id="530584"/>
    <lineage>
        <taxon>Bacteria</taxon>
        <taxon>Bacillati</taxon>
        <taxon>Actinomycetota</taxon>
        <taxon>Actinomycetes</taxon>
        <taxon>Pseudonocardiales</taxon>
        <taxon>Pseudonocardiaceae</taxon>
        <taxon>Prauserella</taxon>
    </lineage>
</organism>
<dbReference type="GO" id="GO:0016887">
    <property type="term" value="F:ATP hydrolysis activity"/>
    <property type="evidence" value="ECO:0007669"/>
    <property type="project" value="InterPro"/>
</dbReference>
<proteinExistence type="inferred from homology"/>
<dbReference type="PROSITE" id="PS00211">
    <property type="entry name" value="ABC_TRANSPORTER_1"/>
    <property type="match status" value="1"/>
</dbReference>
<evidence type="ECO:0000256" key="1">
    <source>
        <dbReference type="ARBA" id="ARBA00005417"/>
    </source>
</evidence>
<dbReference type="AlphaFoldDB" id="A0A222VQ80"/>
<dbReference type="KEGG" id="pmad:BAY61_14835"/>
<dbReference type="STRING" id="530584.SAMN05421630_10511"/>
<dbReference type="SUPFAM" id="SSF52540">
    <property type="entry name" value="P-loop containing nucleoside triphosphate hydrolases"/>
    <property type="match status" value="1"/>
</dbReference>
<dbReference type="Pfam" id="PF00005">
    <property type="entry name" value="ABC_tran"/>
    <property type="match status" value="1"/>
</dbReference>
<dbReference type="SMART" id="SM00382">
    <property type="entry name" value="AAA"/>
    <property type="match status" value="1"/>
</dbReference>
<evidence type="ECO:0000256" key="3">
    <source>
        <dbReference type="ARBA" id="ARBA00022741"/>
    </source>
</evidence>
<accession>A0A222VQ80</accession>
<dbReference type="InterPro" id="IPR003439">
    <property type="entry name" value="ABC_transporter-like_ATP-bd"/>
</dbReference>
<keyword evidence="4 5" id="KW-0067">ATP-binding</keyword>
<dbReference type="Gene3D" id="3.40.50.300">
    <property type="entry name" value="P-loop containing nucleotide triphosphate hydrolases"/>
    <property type="match status" value="1"/>
</dbReference>
<dbReference type="GO" id="GO:0005524">
    <property type="term" value="F:ATP binding"/>
    <property type="evidence" value="ECO:0007669"/>
    <property type="project" value="UniProtKB-KW"/>
</dbReference>
<dbReference type="InterPro" id="IPR003593">
    <property type="entry name" value="AAA+_ATPase"/>
</dbReference>
<dbReference type="OrthoDB" id="5170605at2"/>